<accession>A0A6F8YKN1</accession>
<name>A0A6F8YKN1_9ACTN</name>
<dbReference type="AlphaFoldDB" id="A0A6F8YKN1"/>
<evidence type="ECO:0000313" key="1">
    <source>
        <dbReference type="EMBL" id="BCB86603.1"/>
    </source>
</evidence>
<sequence>MIRTIRSAGEELRNALPDGRVEITGPVTRLSREPGAAGAATIAGVVQTRYGEAVQHVKVRLTPPQNQAAIEAYRNHRHLRIVGEARQGKVEFVQEVEVVQAGNAEGHDL</sequence>
<protein>
    <submittedName>
        <fullName evidence="1">Uncharacterized protein</fullName>
    </submittedName>
</protein>
<reference evidence="1 2" key="1">
    <citation type="submission" date="2020-03" db="EMBL/GenBank/DDBJ databases">
        <title>Whole genome shotgun sequence of Phytohabitans suffuscus NBRC 105367.</title>
        <authorList>
            <person name="Komaki H."/>
            <person name="Tamura T."/>
        </authorList>
    </citation>
    <scope>NUCLEOTIDE SEQUENCE [LARGE SCALE GENOMIC DNA]</scope>
    <source>
        <strain evidence="1 2">NBRC 105367</strain>
    </source>
</reference>
<dbReference type="EMBL" id="AP022871">
    <property type="protein sequence ID" value="BCB86603.1"/>
    <property type="molecule type" value="Genomic_DNA"/>
</dbReference>
<dbReference type="Proteomes" id="UP000503011">
    <property type="component" value="Chromosome"/>
</dbReference>
<dbReference type="RefSeq" id="WP_173158358.1">
    <property type="nucleotide sequence ID" value="NZ_AP022871.1"/>
</dbReference>
<evidence type="ECO:0000313" key="2">
    <source>
        <dbReference type="Proteomes" id="UP000503011"/>
    </source>
</evidence>
<gene>
    <name evidence="1" type="ORF">Psuf_039160</name>
</gene>
<organism evidence="1 2">
    <name type="scientific">Phytohabitans suffuscus</name>
    <dbReference type="NCBI Taxonomy" id="624315"/>
    <lineage>
        <taxon>Bacteria</taxon>
        <taxon>Bacillati</taxon>
        <taxon>Actinomycetota</taxon>
        <taxon>Actinomycetes</taxon>
        <taxon>Micromonosporales</taxon>
        <taxon>Micromonosporaceae</taxon>
    </lineage>
</organism>
<dbReference type="KEGG" id="psuu:Psuf_039160"/>
<proteinExistence type="predicted"/>
<keyword evidence="2" id="KW-1185">Reference proteome</keyword>
<reference evidence="1 2" key="2">
    <citation type="submission" date="2020-03" db="EMBL/GenBank/DDBJ databases">
        <authorList>
            <person name="Ichikawa N."/>
            <person name="Kimura A."/>
            <person name="Kitahashi Y."/>
            <person name="Uohara A."/>
        </authorList>
    </citation>
    <scope>NUCLEOTIDE SEQUENCE [LARGE SCALE GENOMIC DNA]</scope>
    <source>
        <strain evidence="1 2">NBRC 105367</strain>
    </source>
</reference>